<accession>A0AAW1U8P5</accession>
<evidence type="ECO:0000313" key="3">
    <source>
        <dbReference type="Proteomes" id="UP001431783"/>
    </source>
</evidence>
<keyword evidence="3" id="KW-1185">Reference proteome</keyword>
<dbReference type="Proteomes" id="UP001431783">
    <property type="component" value="Unassembled WGS sequence"/>
</dbReference>
<feature type="region of interest" description="Disordered" evidence="1">
    <location>
        <begin position="76"/>
        <end position="100"/>
    </location>
</feature>
<sequence length="100" mass="11817">MKLRQQESEQQFEIENKMDEKRALSHDISLYNLVLDNIIPKTYRKKIDSNIKYNNNDDEYSVNHVAYAGNNILSKSDKTSSTMKNFPNRMKSPFITSRKR</sequence>
<evidence type="ECO:0000256" key="1">
    <source>
        <dbReference type="SAM" id="MobiDB-lite"/>
    </source>
</evidence>
<evidence type="ECO:0000313" key="2">
    <source>
        <dbReference type="EMBL" id="KAK9878993.1"/>
    </source>
</evidence>
<name>A0AAW1U8P5_9CUCU</name>
<feature type="compositionally biased region" description="Polar residues" evidence="1">
    <location>
        <begin position="76"/>
        <end position="85"/>
    </location>
</feature>
<organism evidence="2 3">
    <name type="scientific">Henosepilachna vigintioctopunctata</name>
    <dbReference type="NCBI Taxonomy" id="420089"/>
    <lineage>
        <taxon>Eukaryota</taxon>
        <taxon>Metazoa</taxon>
        <taxon>Ecdysozoa</taxon>
        <taxon>Arthropoda</taxon>
        <taxon>Hexapoda</taxon>
        <taxon>Insecta</taxon>
        <taxon>Pterygota</taxon>
        <taxon>Neoptera</taxon>
        <taxon>Endopterygota</taxon>
        <taxon>Coleoptera</taxon>
        <taxon>Polyphaga</taxon>
        <taxon>Cucujiformia</taxon>
        <taxon>Coccinelloidea</taxon>
        <taxon>Coccinellidae</taxon>
        <taxon>Epilachninae</taxon>
        <taxon>Epilachnini</taxon>
        <taxon>Henosepilachna</taxon>
    </lineage>
</organism>
<comment type="caution">
    <text evidence="2">The sequence shown here is derived from an EMBL/GenBank/DDBJ whole genome shotgun (WGS) entry which is preliminary data.</text>
</comment>
<reference evidence="2 3" key="1">
    <citation type="submission" date="2023-03" db="EMBL/GenBank/DDBJ databases">
        <title>Genome insight into feeding habits of ladybird beetles.</title>
        <authorList>
            <person name="Li H.-S."/>
            <person name="Huang Y.-H."/>
            <person name="Pang H."/>
        </authorList>
    </citation>
    <scope>NUCLEOTIDE SEQUENCE [LARGE SCALE GENOMIC DNA]</scope>
    <source>
        <strain evidence="2">SYSU_2023b</strain>
        <tissue evidence="2">Whole body</tissue>
    </source>
</reference>
<gene>
    <name evidence="2" type="ORF">WA026_003812</name>
</gene>
<protein>
    <submittedName>
        <fullName evidence="2">Uncharacterized protein</fullName>
    </submittedName>
</protein>
<dbReference type="EMBL" id="JARQZJ010000061">
    <property type="protein sequence ID" value="KAK9878993.1"/>
    <property type="molecule type" value="Genomic_DNA"/>
</dbReference>
<proteinExistence type="predicted"/>
<dbReference type="AlphaFoldDB" id="A0AAW1U8P5"/>